<reference evidence="7" key="1">
    <citation type="submission" date="2022-11" db="UniProtKB">
        <authorList>
            <consortium name="WormBaseParasite"/>
        </authorList>
    </citation>
    <scope>IDENTIFICATION</scope>
</reference>
<keyword evidence="6" id="KW-1185">Reference proteome</keyword>
<feature type="transmembrane region" description="Helical" evidence="5">
    <location>
        <begin position="208"/>
        <end position="227"/>
    </location>
</feature>
<dbReference type="Pfam" id="PF10292">
    <property type="entry name" value="7TM_GPCR_Srab"/>
    <property type="match status" value="1"/>
</dbReference>
<evidence type="ECO:0000256" key="3">
    <source>
        <dbReference type="ARBA" id="ARBA00022989"/>
    </source>
</evidence>
<feature type="transmembrane region" description="Helical" evidence="5">
    <location>
        <begin position="63"/>
        <end position="80"/>
    </location>
</feature>
<dbReference type="InterPro" id="IPR053286">
    <property type="entry name" value="Nematode_rcpt-like_srab"/>
</dbReference>
<evidence type="ECO:0000256" key="4">
    <source>
        <dbReference type="ARBA" id="ARBA00023136"/>
    </source>
</evidence>
<evidence type="ECO:0000313" key="6">
    <source>
        <dbReference type="Proteomes" id="UP000887569"/>
    </source>
</evidence>
<accession>A0A915CDY6</accession>
<keyword evidence="4 5" id="KW-0472">Membrane</keyword>
<dbReference type="AlphaFoldDB" id="A0A915CDY6"/>
<evidence type="ECO:0000313" key="7">
    <source>
        <dbReference type="WBParaSite" id="PgR129_g006_t01"/>
    </source>
</evidence>
<feature type="transmembrane region" description="Helical" evidence="5">
    <location>
        <begin position="112"/>
        <end position="133"/>
    </location>
</feature>
<dbReference type="InterPro" id="IPR019408">
    <property type="entry name" value="7TM_GPCR_serpentine_rcpt_Srab"/>
</dbReference>
<proteinExistence type="predicted"/>
<keyword evidence="2 5" id="KW-0812">Transmembrane</keyword>
<sequence>SRHLLNIITFTDSCELTAQEHFCFVQSVVNKTPLEASAFCFLAIGLERLLACLVYSRYERCRLPIFGVFLASLPWLYPLIKMIDLLSLPTQQNVYLAYCSSLTSSAVRIPSLIYIPMPSVIFCAMLCIIVFILSKRRLTLTVTSGIQSLSSRFQLKENIHSCRPLAIASFAYMVTSVTDMSIVLVMSRFLNDDHIEDAKLWQAVVKEFASLSMPVFINIYSSIFIWGHQYFKHRTISLLCFRRFEYGKKKPKIAPPMSVYSHMEIITKIWETERQMISV</sequence>
<keyword evidence="3 5" id="KW-1133">Transmembrane helix</keyword>
<evidence type="ECO:0000256" key="2">
    <source>
        <dbReference type="ARBA" id="ARBA00022692"/>
    </source>
</evidence>
<dbReference type="GO" id="GO:0016020">
    <property type="term" value="C:membrane"/>
    <property type="evidence" value="ECO:0007669"/>
    <property type="project" value="UniProtKB-SubCell"/>
</dbReference>
<organism evidence="6 7">
    <name type="scientific">Parascaris univalens</name>
    <name type="common">Nematode worm</name>
    <dbReference type="NCBI Taxonomy" id="6257"/>
    <lineage>
        <taxon>Eukaryota</taxon>
        <taxon>Metazoa</taxon>
        <taxon>Ecdysozoa</taxon>
        <taxon>Nematoda</taxon>
        <taxon>Chromadorea</taxon>
        <taxon>Rhabditida</taxon>
        <taxon>Spirurina</taxon>
        <taxon>Ascaridomorpha</taxon>
        <taxon>Ascaridoidea</taxon>
        <taxon>Ascarididae</taxon>
        <taxon>Parascaris</taxon>
    </lineage>
</organism>
<dbReference type="PANTHER" id="PTHR46561:SF11">
    <property type="entry name" value="SERPENTINE RECEPTOR CLASS ALPHA_BETA-14"/>
    <property type="match status" value="1"/>
</dbReference>
<protein>
    <submittedName>
        <fullName evidence="7">Vomeronasal type-1 receptor</fullName>
    </submittedName>
</protein>
<evidence type="ECO:0000256" key="1">
    <source>
        <dbReference type="ARBA" id="ARBA00004141"/>
    </source>
</evidence>
<dbReference type="Proteomes" id="UP000887569">
    <property type="component" value="Unplaced"/>
</dbReference>
<feature type="transmembrane region" description="Helical" evidence="5">
    <location>
        <begin position="165"/>
        <end position="188"/>
    </location>
</feature>
<dbReference type="PANTHER" id="PTHR46561">
    <property type="entry name" value="SERPENTINE RECEPTOR, CLASS AB (CLASS A-LIKE)-RELATED"/>
    <property type="match status" value="1"/>
</dbReference>
<name>A0A915CDY6_PARUN</name>
<evidence type="ECO:0000256" key="5">
    <source>
        <dbReference type="SAM" id="Phobius"/>
    </source>
</evidence>
<dbReference type="WBParaSite" id="PgR129_g006_t01">
    <property type="protein sequence ID" value="PgR129_g006_t01"/>
    <property type="gene ID" value="PgR129_g006"/>
</dbReference>
<comment type="subcellular location">
    <subcellularLocation>
        <location evidence="1">Membrane</location>
        <topology evidence="1">Multi-pass membrane protein</topology>
    </subcellularLocation>
</comment>